<dbReference type="InterPro" id="IPR037143">
    <property type="entry name" value="4-PPantetheinyl_Trfase_dom_sf"/>
</dbReference>
<feature type="domain" description="4'-phosphopantetheinyl transferase" evidence="4">
    <location>
        <begin position="135"/>
        <end position="227"/>
    </location>
</feature>
<dbReference type="PANTHER" id="PTHR12215">
    <property type="entry name" value="PHOSPHOPANTETHEINE TRANSFERASE"/>
    <property type="match status" value="1"/>
</dbReference>
<dbReference type="InterPro" id="IPR008278">
    <property type="entry name" value="4-PPantetheinyl_Trfase_dom"/>
</dbReference>
<feature type="region of interest" description="Disordered" evidence="3">
    <location>
        <begin position="1"/>
        <end position="28"/>
    </location>
</feature>
<evidence type="ECO:0000313" key="6">
    <source>
        <dbReference type="Proteomes" id="UP001359886"/>
    </source>
</evidence>
<dbReference type="AlphaFoldDB" id="A0AAW9R7P5"/>
<evidence type="ECO:0000313" key="5">
    <source>
        <dbReference type="EMBL" id="MEJ8567242.1"/>
    </source>
</evidence>
<gene>
    <name evidence="5" type="ORF">V3330_06350</name>
</gene>
<accession>A0AAW9R7P5</accession>
<evidence type="ECO:0000256" key="2">
    <source>
        <dbReference type="ARBA" id="ARBA00022679"/>
    </source>
</evidence>
<reference evidence="5 6" key="1">
    <citation type="submission" date="2024-02" db="EMBL/GenBank/DDBJ databases">
        <title>A novel Wenzhouxiangellaceae bacterium, isolated from coastal sediments.</title>
        <authorList>
            <person name="Du Z.-J."/>
            <person name="Ye Y.-Q."/>
            <person name="Zhang X.-Y."/>
        </authorList>
    </citation>
    <scope>NUCLEOTIDE SEQUENCE [LARGE SCALE GENOMIC DNA]</scope>
    <source>
        <strain evidence="5 6">CH-27</strain>
    </source>
</reference>
<evidence type="ECO:0000256" key="3">
    <source>
        <dbReference type="SAM" id="MobiDB-lite"/>
    </source>
</evidence>
<comment type="caution">
    <text evidence="5">The sequence shown here is derived from an EMBL/GenBank/DDBJ whole genome shotgun (WGS) entry which is preliminary data.</text>
</comment>
<dbReference type="SUPFAM" id="SSF56214">
    <property type="entry name" value="4'-phosphopantetheinyl transferase"/>
    <property type="match status" value="2"/>
</dbReference>
<name>A0AAW9R7P5_9GAMM</name>
<dbReference type="Gene3D" id="3.90.470.20">
    <property type="entry name" value="4'-phosphopantetheinyl transferase domain"/>
    <property type="match status" value="2"/>
</dbReference>
<dbReference type="GO" id="GO:0000287">
    <property type="term" value="F:magnesium ion binding"/>
    <property type="evidence" value="ECO:0007669"/>
    <property type="project" value="InterPro"/>
</dbReference>
<dbReference type="PANTHER" id="PTHR12215:SF10">
    <property type="entry name" value="L-AMINOADIPATE-SEMIALDEHYDE DEHYDROGENASE-PHOSPHOPANTETHEINYL TRANSFERASE"/>
    <property type="match status" value="1"/>
</dbReference>
<dbReference type="Proteomes" id="UP001359886">
    <property type="component" value="Unassembled WGS sequence"/>
</dbReference>
<keyword evidence="6" id="KW-1185">Reference proteome</keyword>
<evidence type="ECO:0000259" key="4">
    <source>
        <dbReference type="Pfam" id="PF01648"/>
    </source>
</evidence>
<proteinExistence type="inferred from homology"/>
<dbReference type="EMBL" id="JAZHOG010000003">
    <property type="protein sequence ID" value="MEJ8567242.1"/>
    <property type="molecule type" value="Genomic_DNA"/>
</dbReference>
<keyword evidence="2 5" id="KW-0808">Transferase</keyword>
<evidence type="ECO:0000256" key="1">
    <source>
        <dbReference type="ARBA" id="ARBA00010990"/>
    </source>
</evidence>
<organism evidence="5 6">
    <name type="scientific">Elongatibacter sediminis</name>
    <dbReference type="NCBI Taxonomy" id="3119006"/>
    <lineage>
        <taxon>Bacteria</taxon>
        <taxon>Pseudomonadati</taxon>
        <taxon>Pseudomonadota</taxon>
        <taxon>Gammaproteobacteria</taxon>
        <taxon>Chromatiales</taxon>
        <taxon>Wenzhouxiangellaceae</taxon>
        <taxon>Elongatibacter</taxon>
    </lineage>
</organism>
<comment type="similarity">
    <text evidence="1">Belongs to the P-Pant transferase superfamily. Gsp/Sfp/HetI/AcpT family.</text>
</comment>
<dbReference type="RefSeq" id="WP_354694555.1">
    <property type="nucleotide sequence ID" value="NZ_JAZHOG010000003.1"/>
</dbReference>
<dbReference type="InterPro" id="IPR050559">
    <property type="entry name" value="P-Pant_transferase_sf"/>
</dbReference>
<dbReference type="GO" id="GO:0005829">
    <property type="term" value="C:cytosol"/>
    <property type="evidence" value="ECO:0007669"/>
    <property type="project" value="TreeGrafter"/>
</dbReference>
<sequence>MAQGTDSQQTTVSPGPKDFKPQHMPLSRLGAPAEGEVHAWFLDLGLLGAPLRQALAGESPDSGAALTAGQRRFARRFYLRLLLGAYLGLSGKDVSLVRSVKGKPVLDAAVHQTGLQFSMAKSGDKVLVGVCSFNPIGVDLEPADRRAHNAMRVARRYFHPDEADDLTAMPAAGRDAAFVRAWACKEAVVKASGQGIANQLCRFRIEMSPDRPAAIHAMEGDDAEGWALTLLRPEAGFVGAVAVQHPRLELHCHRLLPAA</sequence>
<dbReference type="Pfam" id="PF01648">
    <property type="entry name" value="ACPS"/>
    <property type="match status" value="1"/>
</dbReference>
<dbReference type="GO" id="GO:0019878">
    <property type="term" value="P:lysine biosynthetic process via aminoadipic acid"/>
    <property type="evidence" value="ECO:0007669"/>
    <property type="project" value="TreeGrafter"/>
</dbReference>
<dbReference type="GO" id="GO:0008897">
    <property type="term" value="F:holo-[acyl-carrier-protein] synthase activity"/>
    <property type="evidence" value="ECO:0007669"/>
    <property type="project" value="InterPro"/>
</dbReference>
<feature type="compositionally biased region" description="Polar residues" evidence="3">
    <location>
        <begin position="1"/>
        <end position="13"/>
    </location>
</feature>
<protein>
    <submittedName>
        <fullName evidence="5">4'-phosphopantetheinyl transferase superfamily protein</fullName>
    </submittedName>
</protein>